<name>A0A0K9P7F3_ZOSMR</name>
<dbReference type="AlphaFoldDB" id="A0A0K9P7F3"/>
<evidence type="ECO:0000256" key="1">
    <source>
        <dbReference type="ARBA" id="ARBA00004123"/>
    </source>
</evidence>
<feature type="region of interest" description="Disordered" evidence="4">
    <location>
        <begin position="84"/>
        <end position="106"/>
    </location>
</feature>
<evidence type="ECO:0000313" key="6">
    <source>
        <dbReference type="Proteomes" id="UP000036987"/>
    </source>
</evidence>
<dbReference type="PANTHER" id="PTHR22952:SF446">
    <property type="entry name" value="ABSCISIC ACID-INSENSITIVE 5-LIKE PROTEIN 5-RELATED"/>
    <property type="match status" value="1"/>
</dbReference>
<dbReference type="GO" id="GO:0045893">
    <property type="term" value="P:positive regulation of DNA-templated transcription"/>
    <property type="evidence" value="ECO:0007669"/>
    <property type="project" value="InterPro"/>
</dbReference>
<reference evidence="6" key="1">
    <citation type="journal article" date="2016" name="Nature">
        <title>The genome of the seagrass Zostera marina reveals angiosperm adaptation to the sea.</title>
        <authorList>
            <person name="Olsen J.L."/>
            <person name="Rouze P."/>
            <person name="Verhelst B."/>
            <person name="Lin Y.-C."/>
            <person name="Bayer T."/>
            <person name="Collen J."/>
            <person name="Dattolo E."/>
            <person name="De Paoli E."/>
            <person name="Dittami S."/>
            <person name="Maumus F."/>
            <person name="Michel G."/>
            <person name="Kersting A."/>
            <person name="Lauritano C."/>
            <person name="Lohaus R."/>
            <person name="Toepel M."/>
            <person name="Tonon T."/>
            <person name="Vanneste K."/>
            <person name="Amirebrahimi M."/>
            <person name="Brakel J."/>
            <person name="Bostroem C."/>
            <person name="Chovatia M."/>
            <person name="Grimwood J."/>
            <person name="Jenkins J.W."/>
            <person name="Jueterbock A."/>
            <person name="Mraz A."/>
            <person name="Stam W.T."/>
            <person name="Tice H."/>
            <person name="Bornberg-Bauer E."/>
            <person name="Green P.J."/>
            <person name="Pearson G.A."/>
            <person name="Procaccini G."/>
            <person name="Duarte C.M."/>
            <person name="Schmutz J."/>
            <person name="Reusch T.B.H."/>
            <person name="Van de Peer Y."/>
        </authorList>
    </citation>
    <scope>NUCLEOTIDE SEQUENCE [LARGE SCALE GENOMIC DNA]</scope>
    <source>
        <strain evidence="6">cv. Finnish</strain>
    </source>
</reference>
<dbReference type="GO" id="GO:0005634">
    <property type="term" value="C:nucleus"/>
    <property type="evidence" value="ECO:0007669"/>
    <property type="project" value="UniProtKB-SubCell"/>
</dbReference>
<sequence>MEFMNTGTEDKELLHQQIEGSGSGGYYHPSVLSEIGLASQPFLFSLTFDEFQSSHRNHIGKDFGSMNIEELLKNICSVEESGLPDPATCSGLQNQTSLKLPREDRR</sequence>
<gene>
    <name evidence="5" type="ORF">ZOSMA_37G00160</name>
</gene>
<dbReference type="STRING" id="29655.A0A0K9P7F3"/>
<dbReference type="GO" id="GO:0003700">
    <property type="term" value="F:DNA-binding transcription factor activity"/>
    <property type="evidence" value="ECO:0007669"/>
    <property type="project" value="InterPro"/>
</dbReference>
<keyword evidence="3" id="KW-0539">Nucleus</keyword>
<dbReference type="GO" id="GO:0003677">
    <property type="term" value="F:DNA binding"/>
    <property type="evidence" value="ECO:0007669"/>
    <property type="project" value="UniProtKB-KW"/>
</dbReference>
<dbReference type="Proteomes" id="UP000036987">
    <property type="component" value="Unassembled WGS sequence"/>
</dbReference>
<organism evidence="5 6">
    <name type="scientific">Zostera marina</name>
    <name type="common">Eelgrass</name>
    <dbReference type="NCBI Taxonomy" id="29655"/>
    <lineage>
        <taxon>Eukaryota</taxon>
        <taxon>Viridiplantae</taxon>
        <taxon>Streptophyta</taxon>
        <taxon>Embryophyta</taxon>
        <taxon>Tracheophyta</taxon>
        <taxon>Spermatophyta</taxon>
        <taxon>Magnoliopsida</taxon>
        <taxon>Liliopsida</taxon>
        <taxon>Zosteraceae</taxon>
        <taxon>Zostera</taxon>
    </lineage>
</organism>
<proteinExistence type="predicted"/>
<keyword evidence="6" id="KW-1185">Reference proteome</keyword>
<evidence type="ECO:0000256" key="3">
    <source>
        <dbReference type="ARBA" id="ARBA00023242"/>
    </source>
</evidence>
<accession>A0A0K9P7F3</accession>
<dbReference type="InterPro" id="IPR043452">
    <property type="entry name" value="BZIP46-like"/>
</dbReference>
<evidence type="ECO:0000256" key="4">
    <source>
        <dbReference type="SAM" id="MobiDB-lite"/>
    </source>
</evidence>
<comment type="caution">
    <text evidence="5">The sequence shown here is derived from an EMBL/GenBank/DDBJ whole genome shotgun (WGS) entry which is preliminary data.</text>
</comment>
<dbReference type="PANTHER" id="PTHR22952">
    <property type="entry name" value="CAMP-RESPONSE ELEMENT BINDING PROTEIN-RELATED"/>
    <property type="match status" value="1"/>
</dbReference>
<dbReference type="EMBL" id="LFYR01001173">
    <property type="protein sequence ID" value="KMZ64137.1"/>
    <property type="molecule type" value="Genomic_DNA"/>
</dbReference>
<evidence type="ECO:0000256" key="2">
    <source>
        <dbReference type="ARBA" id="ARBA00023125"/>
    </source>
</evidence>
<keyword evidence="2" id="KW-0238">DNA-binding</keyword>
<evidence type="ECO:0000313" key="5">
    <source>
        <dbReference type="EMBL" id="KMZ64137.1"/>
    </source>
</evidence>
<dbReference type="OrthoDB" id="787100at2759"/>
<protein>
    <submittedName>
        <fullName evidence="5">Uncharacterized protein</fullName>
    </submittedName>
</protein>
<comment type="subcellular location">
    <subcellularLocation>
        <location evidence="1">Nucleus</location>
    </subcellularLocation>
</comment>